<evidence type="ECO:0000256" key="1">
    <source>
        <dbReference type="ARBA" id="ARBA00004141"/>
    </source>
</evidence>
<reference evidence="8" key="1">
    <citation type="submission" date="2020-06" db="EMBL/GenBank/DDBJ databases">
        <title>Draft genomic sequecing of Geomonas sp. Red736.</title>
        <authorList>
            <person name="Itoh H."/>
            <person name="Xu Z.X."/>
            <person name="Ushijima N."/>
            <person name="Masuda Y."/>
            <person name="Shiratori Y."/>
            <person name="Senoo K."/>
        </authorList>
    </citation>
    <scope>NUCLEOTIDE SEQUENCE [LARGE SCALE GENOMIC DNA]</scope>
    <source>
        <strain evidence="8">Red736</strain>
    </source>
</reference>
<organism evidence="6 8">
    <name type="scientific">Geomonas paludis</name>
    <dbReference type="NCBI Taxonomy" id="2740185"/>
    <lineage>
        <taxon>Bacteria</taxon>
        <taxon>Pseudomonadati</taxon>
        <taxon>Thermodesulfobacteriota</taxon>
        <taxon>Desulfuromonadia</taxon>
        <taxon>Geobacterales</taxon>
        <taxon>Geobacteraceae</taxon>
        <taxon>Geomonas</taxon>
    </lineage>
</organism>
<dbReference type="Pfam" id="PF04172">
    <property type="entry name" value="LrgB"/>
    <property type="match status" value="1"/>
</dbReference>
<dbReference type="InterPro" id="IPR007300">
    <property type="entry name" value="CidB/LrgB"/>
</dbReference>
<dbReference type="GO" id="GO:0016020">
    <property type="term" value="C:membrane"/>
    <property type="evidence" value="ECO:0007669"/>
    <property type="project" value="UniProtKB-SubCell"/>
</dbReference>
<feature type="transmembrane region" description="Helical" evidence="5">
    <location>
        <begin position="31"/>
        <end position="50"/>
    </location>
</feature>
<feature type="transmembrane region" description="Helical" evidence="5">
    <location>
        <begin position="6"/>
        <end position="24"/>
    </location>
</feature>
<feature type="transmembrane region" description="Helical" evidence="5">
    <location>
        <begin position="179"/>
        <end position="196"/>
    </location>
</feature>
<evidence type="ECO:0000256" key="3">
    <source>
        <dbReference type="ARBA" id="ARBA00022989"/>
    </source>
</evidence>
<keyword evidence="2 5" id="KW-0812">Transmembrane</keyword>
<evidence type="ECO:0000256" key="5">
    <source>
        <dbReference type="SAM" id="Phobius"/>
    </source>
</evidence>
<evidence type="ECO:0000256" key="4">
    <source>
        <dbReference type="ARBA" id="ARBA00023136"/>
    </source>
</evidence>
<evidence type="ECO:0000313" key="7">
    <source>
        <dbReference type="EMBL" id="UPU34693.1"/>
    </source>
</evidence>
<evidence type="ECO:0000256" key="2">
    <source>
        <dbReference type="ARBA" id="ARBA00022692"/>
    </source>
</evidence>
<dbReference type="Proteomes" id="UP000568888">
    <property type="component" value="Unassembled WGS sequence"/>
</dbReference>
<comment type="subcellular location">
    <subcellularLocation>
        <location evidence="1">Membrane</location>
        <topology evidence="1">Multi-pass membrane protein</topology>
    </subcellularLocation>
</comment>
<dbReference type="RefSeq" id="WP_183348782.1">
    <property type="nucleotide sequence ID" value="NZ_BLXY01000006.1"/>
</dbReference>
<dbReference type="EMBL" id="BLXY01000006">
    <property type="protein sequence ID" value="GFO65070.1"/>
    <property type="molecule type" value="Genomic_DNA"/>
</dbReference>
<dbReference type="PANTHER" id="PTHR30249">
    <property type="entry name" value="PUTATIVE SEROTONIN TRANSPORTER"/>
    <property type="match status" value="1"/>
</dbReference>
<feature type="transmembrane region" description="Helical" evidence="5">
    <location>
        <begin position="147"/>
        <end position="167"/>
    </location>
</feature>
<feature type="transmembrane region" description="Helical" evidence="5">
    <location>
        <begin position="62"/>
        <end position="80"/>
    </location>
</feature>
<dbReference type="AlphaFoldDB" id="A0A6V8MYA9"/>
<evidence type="ECO:0000313" key="9">
    <source>
        <dbReference type="Proteomes" id="UP000831485"/>
    </source>
</evidence>
<gene>
    <name evidence="6" type="ORF">GMPD_29890</name>
    <name evidence="7" type="ORF">M1B72_14710</name>
</gene>
<dbReference type="EMBL" id="CP096574">
    <property type="protein sequence ID" value="UPU34693.1"/>
    <property type="molecule type" value="Genomic_DNA"/>
</dbReference>
<name>A0A6V8MYA9_9BACT</name>
<protein>
    <submittedName>
        <fullName evidence="7">LrgB family protein</fullName>
    </submittedName>
    <submittedName>
        <fullName evidence="6">Membrane protein</fullName>
    </submittedName>
</protein>
<keyword evidence="4 5" id="KW-0472">Membrane</keyword>
<keyword evidence="3 5" id="KW-1133">Transmembrane helix</keyword>
<accession>A0A6V8MYA9</accession>
<dbReference type="Proteomes" id="UP000831485">
    <property type="component" value="Chromosome"/>
</dbReference>
<keyword evidence="9" id="KW-1185">Reference proteome</keyword>
<sequence length="229" mass="23798">MSQVLFIVFVLLTLGAYLATRWLFLTYRSPLLNPVFLSTVALIALLQATGLTLEDYRPAKDFMTFLLGPATVALALPLYHNRQVLTRHALPVLSGVVAGSLTTMAAALVVGRVLQLDRGVLLSLGPKSVTVPIAVEISRLNGGEASLTAAFVVATGMIGSIAGPALLTLCRVQSPVARGLALGTVSHGQGTAVALLESETAGAMGGVAMAIAAVFTALVAPYYLPLFLQ</sequence>
<evidence type="ECO:0000313" key="8">
    <source>
        <dbReference type="Proteomes" id="UP000568888"/>
    </source>
</evidence>
<proteinExistence type="predicted"/>
<feature type="transmembrane region" description="Helical" evidence="5">
    <location>
        <begin position="92"/>
        <end position="114"/>
    </location>
</feature>
<reference evidence="6" key="2">
    <citation type="journal article" date="2021" name="Int. J. Syst. Evol. Microbiol.">
        <title>Geomonas silvestris sp. nov., Geomonas paludis sp. nov. and Geomonas limicola sp. nov., isolated from terrestrial environments, and emended description of the genus Geomonas.</title>
        <authorList>
            <person name="Itoh H."/>
            <person name="Xu Z."/>
            <person name="Masuda Y."/>
            <person name="Ushijima N."/>
            <person name="Hayakawa C."/>
            <person name="Shiratori Y."/>
            <person name="Senoo K."/>
        </authorList>
    </citation>
    <scope>NUCLEOTIDE SEQUENCE</scope>
    <source>
        <strain evidence="6">Red736</strain>
    </source>
</reference>
<reference evidence="7" key="3">
    <citation type="submission" date="2022-04" db="EMBL/GenBank/DDBJ databases">
        <authorList>
            <person name="Liu G."/>
        </authorList>
    </citation>
    <scope>NUCLEOTIDE SEQUENCE</scope>
    <source>
        <strain evidence="7">RG22</strain>
    </source>
</reference>
<feature type="transmembrane region" description="Helical" evidence="5">
    <location>
        <begin position="202"/>
        <end position="224"/>
    </location>
</feature>
<evidence type="ECO:0000313" key="6">
    <source>
        <dbReference type="EMBL" id="GFO65070.1"/>
    </source>
</evidence>
<dbReference type="PANTHER" id="PTHR30249:SF0">
    <property type="entry name" value="PLASTIDAL GLYCOLATE_GLYCERATE TRANSLOCATOR 1, CHLOROPLASTIC"/>
    <property type="match status" value="1"/>
</dbReference>